<dbReference type="KEGG" id="scou:SCORR_v1c02730"/>
<sequence length="234" mass="28369">MYYTKETFWVKTGTQFIWFFATYKNIDVSIDELEDFITNKDYLNSKVPYIFNDEIINLVKAWDYIRLVVLKYKLDDQNLIKLKTLIDNEVLTTIYRLIDPNEKFIDSFDENLENKFKVKLNDLLCLLDDNDNLSEIIEKFCFYLYEFVVFDYLGEYTILFYCYFIQLVFICKDYGPVMFNDIADFNNVINLSKKIKLFMETNDKSKWKNCEELNQVETIWNDKVEFFKLIKDNF</sequence>
<reference evidence="1 2" key="1">
    <citation type="submission" date="2017-07" db="EMBL/GenBank/DDBJ databases">
        <title>Complete genome sequence of Spiroplasma corruscae EC-1 (DSM 19793).</title>
        <authorList>
            <person name="Tsai Y.-M."/>
            <person name="Lo W.-S."/>
            <person name="Kuo C.-H."/>
        </authorList>
    </citation>
    <scope>NUCLEOTIDE SEQUENCE [LARGE SCALE GENOMIC DNA]</scope>
    <source>
        <strain evidence="1 2">EC-1</strain>
    </source>
</reference>
<dbReference type="OrthoDB" id="389192at2"/>
<name>A0A222ENJ2_9MOLU</name>
<proteinExistence type="predicted"/>
<gene>
    <name evidence="1" type="ORF">SCORR_v1c02730</name>
</gene>
<protein>
    <submittedName>
        <fullName evidence="1">Uncharacterized protein</fullName>
    </submittedName>
</protein>
<dbReference type="AlphaFoldDB" id="A0A222ENJ2"/>
<accession>A0A222ENJ2</accession>
<evidence type="ECO:0000313" key="1">
    <source>
        <dbReference type="EMBL" id="ASP28047.1"/>
    </source>
</evidence>
<keyword evidence="2" id="KW-1185">Reference proteome</keyword>
<evidence type="ECO:0000313" key="2">
    <source>
        <dbReference type="Proteomes" id="UP000203229"/>
    </source>
</evidence>
<organism evidence="1 2">
    <name type="scientific">Spiroplasma corruscae</name>
    <dbReference type="NCBI Taxonomy" id="216934"/>
    <lineage>
        <taxon>Bacteria</taxon>
        <taxon>Bacillati</taxon>
        <taxon>Mycoplasmatota</taxon>
        <taxon>Mollicutes</taxon>
        <taxon>Entomoplasmatales</taxon>
        <taxon>Spiroplasmataceae</taxon>
        <taxon>Spiroplasma</taxon>
    </lineage>
</organism>
<dbReference type="RefSeq" id="WP_094048428.1">
    <property type="nucleotide sequence ID" value="NZ_CP022535.1"/>
</dbReference>
<dbReference type="EMBL" id="CP022535">
    <property type="protein sequence ID" value="ASP28047.1"/>
    <property type="molecule type" value="Genomic_DNA"/>
</dbReference>
<dbReference type="Proteomes" id="UP000203229">
    <property type="component" value="Chromosome"/>
</dbReference>